<dbReference type="PANTHER" id="PTHR42852">
    <property type="entry name" value="THIOL:DISULFIDE INTERCHANGE PROTEIN DSBE"/>
    <property type="match status" value="1"/>
</dbReference>
<dbReference type="AlphaFoldDB" id="A0A4R0NG51"/>
<dbReference type="InterPro" id="IPR036249">
    <property type="entry name" value="Thioredoxin-like_sf"/>
</dbReference>
<feature type="chain" id="PRO_5020913047" evidence="1">
    <location>
        <begin position="27"/>
        <end position="453"/>
    </location>
</feature>
<proteinExistence type="predicted"/>
<evidence type="ECO:0000313" key="4">
    <source>
        <dbReference type="Proteomes" id="UP000291117"/>
    </source>
</evidence>
<evidence type="ECO:0000313" key="3">
    <source>
        <dbReference type="EMBL" id="TCC99509.1"/>
    </source>
</evidence>
<evidence type="ECO:0000256" key="1">
    <source>
        <dbReference type="SAM" id="SignalP"/>
    </source>
</evidence>
<dbReference type="PANTHER" id="PTHR42852:SF13">
    <property type="entry name" value="PROTEIN DIPZ"/>
    <property type="match status" value="1"/>
</dbReference>
<dbReference type="InterPro" id="IPR013740">
    <property type="entry name" value="Redoxin"/>
</dbReference>
<sequence length="453" mass="51309">MLNNMKNNFILILLFVLFGVVNNAVAQQPEAALKIGDQLPDFIISKLLNAGTDRVSTEENTGSFKDRLLIIDFWATSCSGCVAALPKMEALQKQFGNKIKVLPVTYEERALVTGFWKKNKYTKVLALPTVVEDNKYKAFFPHEAIPHEVWVYKGEVIGITDADYVDAYNIQQVLDGKTPNWPVKNDYYFYDASKQPLFTPDEKQEHMNSIHTYAAIRGYMEKDGASAAGVFGNTGTVRDSVKKTIRTWFINQSIFSSYATNWNAIVSLKDLVKPSSSIDPNQIVWEVKDPKKYMSQSTLTPDFKTGYRGYWMRENAICFESVKRDTGQTNKDISRGIIADLDSLLGLKVRWEKRKEKVFVLVSTGKKTVISPAQAKANEDVVNSVDELVYKLNRLAKNPYVFNETKGEEKLDLTINSWTDLSAIGKALAPYGLLLKEEERLVDKFILSERKKI</sequence>
<feature type="domain" description="Thioredoxin" evidence="2">
    <location>
        <begin position="33"/>
        <end position="175"/>
    </location>
</feature>
<reference evidence="3 4" key="1">
    <citation type="submission" date="2019-02" db="EMBL/GenBank/DDBJ databases">
        <title>Pedobacter sp. RP-3-8 sp. nov., isolated from Arctic soil.</title>
        <authorList>
            <person name="Dahal R.H."/>
        </authorList>
    </citation>
    <scope>NUCLEOTIDE SEQUENCE [LARGE SCALE GENOMIC DNA]</scope>
    <source>
        <strain evidence="3 4">RP-3-8</strain>
    </source>
</reference>
<dbReference type="SUPFAM" id="SSF52833">
    <property type="entry name" value="Thioredoxin-like"/>
    <property type="match status" value="1"/>
</dbReference>
<dbReference type="OrthoDB" id="1118217at2"/>
<accession>A0A4R0NG51</accession>
<keyword evidence="1" id="KW-0732">Signal</keyword>
<dbReference type="Gene3D" id="3.40.30.10">
    <property type="entry name" value="Glutaredoxin"/>
    <property type="match status" value="1"/>
</dbReference>
<feature type="signal peptide" evidence="1">
    <location>
        <begin position="1"/>
        <end position="26"/>
    </location>
</feature>
<dbReference type="GO" id="GO:0016491">
    <property type="term" value="F:oxidoreductase activity"/>
    <property type="evidence" value="ECO:0007669"/>
    <property type="project" value="InterPro"/>
</dbReference>
<dbReference type="InterPro" id="IPR050553">
    <property type="entry name" value="Thioredoxin_ResA/DsbE_sf"/>
</dbReference>
<organism evidence="3 4">
    <name type="scientific">Pedobacter hiemivivus</name>
    <dbReference type="NCBI Taxonomy" id="2530454"/>
    <lineage>
        <taxon>Bacteria</taxon>
        <taxon>Pseudomonadati</taxon>
        <taxon>Bacteroidota</taxon>
        <taxon>Sphingobacteriia</taxon>
        <taxon>Sphingobacteriales</taxon>
        <taxon>Sphingobacteriaceae</taxon>
        <taxon>Pedobacter</taxon>
    </lineage>
</organism>
<dbReference type="EMBL" id="SJSM01000001">
    <property type="protein sequence ID" value="TCC99509.1"/>
    <property type="molecule type" value="Genomic_DNA"/>
</dbReference>
<dbReference type="InterPro" id="IPR013766">
    <property type="entry name" value="Thioredoxin_domain"/>
</dbReference>
<protein>
    <submittedName>
        <fullName evidence="3">Redoxin domain-containing protein</fullName>
    </submittedName>
</protein>
<keyword evidence="4" id="KW-1185">Reference proteome</keyword>
<gene>
    <name evidence="3" type="ORF">EZ444_02205</name>
</gene>
<dbReference type="Pfam" id="PF08534">
    <property type="entry name" value="Redoxin"/>
    <property type="match status" value="1"/>
</dbReference>
<evidence type="ECO:0000259" key="2">
    <source>
        <dbReference type="PROSITE" id="PS51352"/>
    </source>
</evidence>
<dbReference type="Proteomes" id="UP000291117">
    <property type="component" value="Unassembled WGS sequence"/>
</dbReference>
<comment type="caution">
    <text evidence="3">The sequence shown here is derived from an EMBL/GenBank/DDBJ whole genome shotgun (WGS) entry which is preliminary data.</text>
</comment>
<dbReference type="PROSITE" id="PS51352">
    <property type="entry name" value="THIOREDOXIN_2"/>
    <property type="match status" value="1"/>
</dbReference>
<name>A0A4R0NG51_9SPHI</name>